<feature type="transmembrane region" description="Helical" evidence="2">
    <location>
        <begin position="127"/>
        <end position="148"/>
    </location>
</feature>
<evidence type="ECO:0000313" key="4">
    <source>
        <dbReference type="EMBL" id="MEK0146059.1"/>
    </source>
</evidence>
<evidence type="ECO:0000313" key="5">
    <source>
        <dbReference type="Proteomes" id="UP001146439"/>
    </source>
</evidence>
<comment type="caution">
    <text evidence="3">The sequence shown here is derived from an EMBL/GenBank/DDBJ whole genome shotgun (WGS) entry which is preliminary data.</text>
</comment>
<reference evidence="3" key="1">
    <citation type="submission" date="2022-02" db="EMBL/GenBank/DDBJ databases">
        <title>Corynebacterium sp. from urogenital microbiome.</title>
        <authorList>
            <person name="Cappelli E.A."/>
            <person name="Ribeiro T.G."/>
            <person name="Peixe L."/>
        </authorList>
    </citation>
    <scope>NUCLEOTIDE SEQUENCE</scope>
    <source>
        <strain evidence="3">C21Ua_68</strain>
    </source>
</reference>
<keyword evidence="2" id="KW-0812">Transmembrane</keyword>
<sequence>MTRDTTWRYVLVVVAVALSLAAWFCTVLGVYSTVNVTFESYLTASVWVLLLVAAVLLYTSQYGLVPNCILLYPIFGASINLLLGSLTVRSQVPMFFDTVGTAIVAIIAGPVLGMATGLTTTVWGGVYFAYDLAFAPVGIFIGAAVGILARRGVFNKLSWIIFSGLGMGIGSGVMSVYVLIFSFNGRPRKGLQNLTKFYEMIFQDERLAIILQGLTSDILDKVFTVLIACLVLRFMPKAIARHYTVTFNHEVMRKVLHAPDPHAGPDTLRSQRNSARPPRRLG</sequence>
<dbReference type="EMBL" id="JBBMGJ010000016">
    <property type="protein sequence ID" value="MEK0146059.1"/>
    <property type="molecule type" value="Genomic_DNA"/>
</dbReference>
<evidence type="ECO:0008006" key="7">
    <source>
        <dbReference type="Google" id="ProtNLM"/>
    </source>
</evidence>
<feature type="transmembrane region" description="Helical" evidence="2">
    <location>
        <begin position="160"/>
        <end position="183"/>
    </location>
</feature>
<feature type="transmembrane region" description="Helical" evidence="2">
    <location>
        <begin position="38"/>
        <end position="58"/>
    </location>
</feature>
<evidence type="ECO:0000313" key="6">
    <source>
        <dbReference type="Proteomes" id="UP001371299"/>
    </source>
</evidence>
<accession>A0A9X3LXW6</accession>
<keyword evidence="2" id="KW-0472">Membrane</keyword>
<name>A0A9X3LXW6_9CORY</name>
<proteinExistence type="predicted"/>
<dbReference type="Proteomes" id="UP001371299">
    <property type="component" value="Unassembled WGS sequence"/>
</dbReference>
<feature type="transmembrane region" description="Helical" evidence="2">
    <location>
        <begin position="6"/>
        <end position="31"/>
    </location>
</feature>
<feature type="transmembrane region" description="Helical" evidence="2">
    <location>
        <begin position="95"/>
        <end position="115"/>
    </location>
</feature>
<keyword evidence="6" id="KW-1185">Reference proteome</keyword>
<dbReference type="Proteomes" id="UP001146439">
    <property type="component" value="Unassembled WGS sequence"/>
</dbReference>
<protein>
    <recommendedName>
        <fullName evidence="7">ECF transporter S component</fullName>
    </recommendedName>
</protein>
<dbReference type="RefSeq" id="WP_238801079.1">
    <property type="nucleotide sequence ID" value="NZ_JAKMUZ010000007.1"/>
</dbReference>
<dbReference type="EMBL" id="JAKMUZ010000007">
    <property type="protein sequence ID" value="MCZ9295949.1"/>
    <property type="molecule type" value="Genomic_DNA"/>
</dbReference>
<feature type="transmembrane region" description="Helical" evidence="2">
    <location>
        <begin position="64"/>
        <end position="83"/>
    </location>
</feature>
<dbReference type="Gene3D" id="1.10.1760.20">
    <property type="match status" value="1"/>
</dbReference>
<evidence type="ECO:0000313" key="3">
    <source>
        <dbReference type="EMBL" id="MCZ9295949.1"/>
    </source>
</evidence>
<keyword evidence="2" id="KW-1133">Transmembrane helix</keyword>
<gene>
    <name evidence="3" type="ORF">L8V22_05155</name>
    <name evidence="4" type="ORF">WMQ01_08265</name>
</gene>
<feature type="region of interest" description="Disordered" evidence="1">
    <location>
        <begin position="259"/>
        <end position="282"/>
    </location>
</feature>
<organism evidence="3 5">
    <name type="scientific">Corynebacterium yonathiae</name>
    <dbReference type="NCBI Taxonomy" id="2913504"/>
    <lineage>
        <taxon>Bacteria</taxon>
        <taxon>Bacillati</taxon>
        <taxon>Actinomycetota</taxon>
        <taxon>Actinomycetes</taxon>
        <taxon>Mycobacteriales</taxon>
        <taxon>Corynebacteriaceae</taxon>
        <taxon>Corynebacterium</taxon>
    </lineage>
</organism>
<evidence type="ECO:0000256" key="2">
    <source>
        <dbReference type="SAM" id="Phobius"/>
    </source>
</evidence>
<reference evidence="4 6" key="2">
    <citation type="submission" date="2024-01" db="EMBL/GenBank/DDBJ databases">
        <title>Description of two novel Corynebacterium species isolated from human nasal passages and skin.</title>
        <authorList>
            <person name="Popowitch E."/>
            <person name="Tran T.H."/>
            <person name="Escapa I.F."/>
            <person name="Bhatt E."/>
            <person name="Sozat A.K."/>
            <person name="Roberts A.Q."/>
            <person name="Segre J.A."/>
            <person name="Kong H."/>
            <person name="Conlan S."/>
            <person name="Lemon K.P."/>
            <person name="Kelly M.S."/>
        </authorList>
    </citation>
    <scope>NUCLEOTIDE SEQUENCE [LARGE SCALE GENOMIC DNA]</scope>
    <source>
        <strain evidence="4 6">KPL2619</strain>
    </source>
</reference>
<evidence type="ECO:0000256" key="1">
    <source>
        <dbReference type="SAM" id="MobiDB-lite"/>
    </source>
</evidence>
<dbReference type="AlphaFoldDB" id="A0A9X3LXW6"/>